<keyword evidence="1" id="KW-1133">Transmembrane helix</keyword>
<proteinExistence type="predicted"/>
<protein>
    <submittedName>
        <fullName evidence="2">Uncharacterized protein</fullName>
    </submittedName>
</protein>
<organism evidence="2 3">
    <name type="scientific">Diploptera punctata</name>
    <name type="common">Pacific beetle cockroach</name>
    <dbReference type="NCBI Taxonomy" id="6984"/>
    <lineage>
        <taxon>Eukaryota</taxon>
        <taxon>Metazoa</taxon>
        <taxon>Ecdysozoa</taxon>
        <taxon>Arthropoda</taxon>
        <taxon>Hexapoda</taxon>
        <taxon>Insecta</taxon>
        <taxon>Pterygota</taxon>
        <taxon>Neoptera</taxon>
        <taxon>Polyneoptera</taxon>
        <taxon>Dictyoptera</taxon>
        <taxon>Blattodea</taxon>
        <taxon>Blaberoidea</taxon>
        <taxon>Blaberidae</taxon>
        <taxon>Diplopterinae</taxon>
        <taxon>Diploptera</taxon>
    </lineage>
</organism>
<feature type="transmembrane region" description="Helical" evidence="1">
    <location>
        <begin position="20"/>
        <end position="47"/>
    </location>
</feature>
<comment type="caution">
    <text evidence="2">The sequence shown here is derived from an EMBL/GenBank/DDBJ whole genome shotgun (WGS) entry which is preliminary data.</text>
</comment>
<accession>A0AAD8A848</accession>
<keyword evidence="3" id="KW-1185">Reference proteome</keyword>
<reference evidence="2" key="1">
    <citation type="journal article" date="2023" name="IScience">
        <title>Live-bearing cockroach genome reveals convergent evolutionary mechanisms linked to viviparity in insects and beyond.</title>
        <authorList>
            <person name="Fouks B."/>
            <person name="Harrison M.C."/>
            <person name="Mikhailova A.A."/>
            <person name="Marchal E."/>
            <person name="English S."/>
            <person name="Carruthers M."/>
            <person name="Jennings E.C."/>
            <person name="Chiamaka E.L."/>
            <person name="Frigard R.A."/>
            <person name="Pippel M."/>
            <person name="Attardo G.M."/>
            <person name="Benoit J.B."/>
            <person name="Bornberg-Bauer E."/>
            <person name="Tobe S.S."/>
        </authorList>
    </citation>
    <scope>NUCLEOTIDE SEQUENCE</scope>
    <source>
        <strain evidence="2">Stay&amp;Tobe</strain>
    </source>
</reference>
<dbReference type="AlphaFoldDB" id="A0AAD8A848"/>
<feature type="non-terminal residue" evidence="2">
    <location>
        <position position="56"/>
    </location>
</feature>
<evidence type="ECO:0000256" key="1">
    <source>
        <dbReference type="SAM" id="Phobius"/>
    </source>
</evidence>
<evidence type="ECO:0000313" key="2">
    <source>
        <dbReference type="EMBL" id="KAJ9593477.1"/>
    </source>
</evidence>
<keyword evidence="1" id="KW-0472">Membrane</keyword>
<evidence type="ECO:0000313" key="3">
    <source>
        <dbReference type="Proteomes" id="UP001233999"/>
    </source>
</evidence>
<dbReference type="Proteomes" id="UP001233999">
    <property type="component" value="Unassembled WGS sequence"/>
</dbReference>
<name>A0AAD8A848_DIPPU</name>
<sequence>FTMMFCRYLIVILDSPVLLWFIILLSLLVVLLTFILTFVPIYIYVLYCTSYNRPLS</sequence>
<feature type="non-terminal residue" evidence="2">
    <location>
        <position position="1"/>
    </location>
</feature>
<reference evidence="2" key="2">
    <citation type="submission" date="2023-05" db="EMBL/GenBank/DDBJ databases">
        <authorList>
            <person name="Fouks B."/>
        </authorList>
    </citation>
    <scope>NUCLEOTIDE SEQUENCE</scope>
    <source>
        <strain evidence="2">Stay&amp;Tobe</strain>
        <tissue evidence="2">Testes</tissue>
    </source>
</reference>
<gene>
    <name evidence="2" type="ORF">L9F63_014962</name>
</gene>
<keyword evidence="1" id="KW-0812">Transmembrane</keyword>
<dbReference type="EMBL" id="JASPKZ010003435">
    <property type="protein sequence ID" value="KAJ9593477.1"/>
    <property type="molecule type" value="Genomic_DNA"/>
</dbReference>